<keyword evidence="1" id="KW-1133">Transmembrane helix</keyword>
<proteinExistence type="predicted"/>
<dbReference type="AlphaFoldDB" id="A0A1M4Z6X7"/>
<evidence type="ECO:0000256" key="1">
    <source>
        <dbReference type="SAM" id="Phobius"/>
    </source>
</evidence>
<feature type="transmembrane region" description="Helical" evidence="1">
    <location>
        <begin position="13"/>
        <end position="31"/>
    </location>
</feature>
<name>A0A1M4Z6X7_9LACT</name>
<reference evidence="2 3" key="1">
    <citation type="submission" date="2016-11" db="EMBL/GenBank/DDBJ databases">
        <authorList>
            <person name="Jaros S."/>
            <person name="Januszkiewicz K."/>
            <person name="Wedrychowicz H."/>
        </authorList>
    </citation>
    <scope>NUCLEOTIDE SEQUENCE [LARGE SCALE GENOMIC DNA]</scope>
    <source>
        <strain evidence="2 3">DSM 15692</strain>
    </source>
</reference>
<gene>
    <name evidence="2" type="ORF">SAMN02745249_01882</name>
</gene>
<organism evidence="2 3">
    <name type="scientific">Atopostipes suicloacalis DSM 15692</name>
    <dbReference type="NCBI Taxonomy" id="1121025"/>
    <lineage>
        <taxon>Bacteria</taxon>
        <taxon>Bacillati</taxon>
        <taxon>Bacillota</taxon>
        <taxon>Bacilli</taxon>
        <taxon>Lactobacillales</taxon>
        <taxon>Carnobacteriaceae</taxon>
        <taxon>Atopostipes</taxon>
    </lineage>
</organism>
<sequence>MDSIIKLLIEFEGIIGAILGSVATLITTELLKSRGKIRLYLRDFIGVYQTYRDVGAGRSGKTDDDFYGYKMKYSFEVYNGTDLSRIMRGFRVVFYNGDKAVFSETPKNEETRRYSQHFSSIDEMEILNIYPREIQVLKHSLYISEEDLDKIEDSTKIVMTYYNEKDKQKSLILSDEKVTKKDYKPK</sequence>
<protein>
    <submittedName>
        <fullName evidence="2">Uncharacterized protein</fullName>
    </submittedName>
</protein>
<keyword evidence="1" id="KW-0472">Membrane</keyword>
<evidence type="ECO:0000313" key="2">
    <source>
        <dbReference type="EMBL" id="SHF13537.1"/>
    </source>
</evidence>
<dbReference type="STRING" id="1121025.SAMN02745249_01882"/>
<dbReference type="OrthoDB" id="2989950at2"/>
<keyword evidence="1" id="KW-0812">Transmembrane</keyword>
<accession>A0A1M4Z6X7</accession>
<dbReference type="RefSeq" id="WP_084137100.1">
    <property type="nucleotide sequence ID" value="NZ_FQUF01000035.1"/>
</dbReference>
<dbReference type="EMBL" id="FQUF01000035">
    <property type="protein sequence ID" value="SHF13537.1"/>
    <property type="molecule type" value="Genomic_DNA"/>
</dbReference>
<dbReference type="Proteomes" id="UP000184128">
    <property type="component" value="Unassembled WGS sequence"/>
</dbReference>
<evidence type="ECO:0000313" key="3">
    <source>
        <dbReference type="Proteomes" id="UP000184128"/>
    </source>
</evidence>
<keyword evidence="3" id="KW-1185">Reference proteome</keyword>